<feature type="domain" description="Pyridoxamine 5'-phosphate oxidase N-terminal" evidence="1">
    <location>
        <begin position="6"/>
        <end position="126"/>
    </location>
</feature>
<proteinExistence type="predicted"/>
<dbReference type="AlphaFoldDB" id="A0A3S2X6K8"/>
<gene>
    <name evidence="2" type="ORF">EM808_19955</name>
</gene>
<dbReference type="Proteomes" id="UP000288024">
    <property type="component" value="Unassembled WGS sequence"/>
</dbReference>
<name>A0A3S2X6K8_9BACI</name>
<protein>
    <submittedName>
        <fullName evidence="2">General stress protein</fullName>
    </submittedName>
</protein>
<dbReference type="RefSeq" id="WP_127740053.1">
    <property type="nucleotide sequence ID" value="NZ_RZTZ01000010.1"/>
</dbReference>
<dbReference type="Gene3D" id="2.30.110.10">
    <property type="entry name" value="Electron Transport, Fmn-binding Protein, Chain A"/>
    <property type="match status" value="1"/>
</dbReference>
<reference evidence="2 3" key="1">
    <citation type="submission" date="2019-01" db="EMBL/GenBank/DDBJ databases">
        <title>Bacillus sp. M5HDSG1-1, whole genome shotgun sequence.</title>
        <authorList>
            <person name="Tuo L."/>
        </authorList>
    </citation>
    <scope>NUCLEOTIDE SEQUENCE [LARGE SCALE GENOMIC DNA]</scope>
    <source>
        <strain evidence="2 3">M5HDSG1-1</strain>
    </source>
</reference>
<organism evidence="2 3">
    <name type="scientific">Niallia taxi</name>
    <dbReference type="NCBI Taxonomy" id="2499688"/>
    <lineage>
        <taxon>Bacteria</taxon>
        <taxon>Bacillati</taxon>
        <taxon>Bacillota</taxon>
        <taxon>Bacilli</taxon>
        <taxon>Bacillales</taxon>
        <taxon>Bacillaceae</taxon>
        <taxon>Niallia</taxon>
    </lineage>
</organism>
<dbReference type="PANTHER" id="PTHR34818:SF1">
    <property type="entry name" value="PROTEIN BLI-3"/>
    <property type="match status" value="1"/>
</dbReference>
<comment type="caution">
    <text evidence="2">The sequence shown here is derived from an EMBL/GenBank/DDBJ whole genome shotgun (WGS) entry which is preliminary data.</text>
</comment>
<sequence>MSEALKTKILELFKNQKTGTLATIQDYKPYSRFMLFFHDDLTLYTATNKETHKVDDIGQEPNVHILLGAQDANPSGAYCEIEATASIEDSKDKKEKYWDDSLSKWLGGPDDPNYVLLQLKPQKIRYFADSASKAEVLEL</sequence>
<evidence type="ECO:0000313" key="2">
    <source>
        <dbReference type="EMBL" id="RVT59061.1"/>
    </source>
</evidence>
<dbReference type="EMBL" id="RZTZ01000010">
    <property type="protein sequence ID" value="RVT59061.1"/>
    <property type="molecule type" value="Genomic_DNA"/>
</dbReference>
<dbReference type="InterPro" id="IPR052917">
    <property type="entry name" value="Stress-Dev_Protein"/>
</dbReference>
<dbReference type="SUPFAM" id="SSF50475">
    <property type="entry name" value="FMN-binding split barrel"/>
    <property type="match status" value="1"/>
</dbReference>
<accession>A0A3S2X6K8</accession>
<evidence type="ECO:0000259" key="1">
    <source>
        <dbReference type="Pfam" id="PF01243"/>
    </source>
</evidence>
<dbReference type="InterPro" id="IPR012349">
    <property type="entry name" value="Split_barrel_FMN-bd"/>
</dbReference>
<dbReference type="PANTHER" id="PTHR34818">
    <property type="entry name" value="PROTEIN BLI-3"/>
    <property type="match status" value="1"/>
</dbReference>
<dbReference type="Pfam" id="PF01243">
    <property type="entry name" value="PNPOx_N"/>
    <property type="match status" value="1"/>
</dbReference>
<evidence type="ECO:0000313" key="3">
    <source>
        <dbReference type="Proteomes" id="UP000288024"/>
    </source>
</evidence>
<keyword evidence="3" id="KW-1185">Reference proteome</keyword>
<dbReference type="InterPro" id="IPR011576">
    <property type="entry name" value="Pyridox_Oxase_N"/>
</dbReference>